<dbReference type="Gene3D" id="3.10.310.70">
    <property type="match status" value="1"/>
</dbReference>
<dbReference type="InterPro" id="IPR018228">
    <property type="entry name" value="DNase_TatD-rel_CS"/>
</dbReference>
<dbReference type="EMBL" id="CADCUC010000001">
    <property type="protein sequence ID" value="CAA9304176.1"/>
    <property type="molecule type" value="Genomic_DNA"/>
</dbReference>
<dbReference type="SUPFAM" id="SSF51338">
    <property type="entry name" value="Composite domain of metallo-dependent hydrolases"/>
    <property type="match status" value="1"/>
</dbReference>
<dbReference type="GO" id="GO:0016810">
    <property type="term" value="F:hydrolase activity, acting on carbon-nitrogen (but not peptide) bonds"/>
    <property type="evidence" value="ECO:0007669"/>
    <property type="project" value="InterPro"/>
</dbReference>
<dbReference type="PANTHER" id="PTHR22642">
    <property type="entry name" value="IMIDAZOLONEPROPIONASE"/>
    <property type="match status" value="1"/>
</dbReference>
<dbReference type="AlphaFoldDB" id="A0A6J4KEY9"/>
<reference evidence="2" key="1">
    <citation type="submission" date="2020-02" db="EMBL/GenBank/DDBJ databases">
        <authorList>
            <person name="Meier V. D."/>
        </authorList>
    </citation>
    <scope>NUCLEOTIDE SEQUENCE</scope>
    <source>
        <strain evidence="2">AVDCRST_MAG90</strain>
    </source>
</reference>
<sequence>MLFADMVAVNGRIHTLDQGDRVVAGLAALGGRIVGLGPRADLDHAVGPSTRVIDLEGRTVVPGIVDSHCHPDTYAIRMTKWRDLGPDLIGSRDQLLSTIAEATRDSPAGAWFVGYRFNERGSGGYPTLPELDVAGHGRPVFILRTDAHLGLANSAAFAACDIGPDTPDPAFGRFDRAPGSGELTGLVRETAAHVFLDRIHATDTEDEIARGMELVFDRALALGITSLYNSLTPSRAIRAYQAMKRAGRMRVRMGIIASGREHGLLEALIAAGLRTGFGDDELRLIGVEWCPDCSTSGRTAAYYEPYVGKPVLGEPAGNRGMLLYEGEDLKRRAVAAHKAGLLVCIEGVGDRGIDFALDAIEAALEARPVADHRMRVEHCCYVTPPILERLKRLGAVDSSATGFMYDLGDAYVANRGEAAMRHMWPHRSLIDAGIPAPGHSDAAVCRLDPWTAMWAMVNRKSGQGADLDSREAVTAREALDAYTRLGAWSGFEERVKGTLEIGKVADFLVLDRDLFGIDPDDIRHVRPLMTFVGGELRHEV</sequence>
<gene>
    <name evidence="2" type="ORF">AVDCRST_MAG90-124</name>
</gene>
<dbReference type="Gene3D" id="3.20.20.140">
    <property type="entry name" value="Metal-dependent hydrolases"/>
    <property type="match status" value="1"/>
</dbReference>
<dbReference type="InterPro" id="IPR011059">
    <property type="entry name" value="Metal-dep_hydrolase_composite"/>
</dbReference>
<name>A0A6J4KEY9_9HYPH</name>
<evidence type="ECO:0000259" key="1">
    <source>
        <dbReference type="Pfam" id="PF07969"/>
    </source>
</evidence>
<dbReference type="InterPro" id="IPR032466">
    <property type="entry name" value="Metal_Hydrolase"/>
</dbReference>
<dbReference type="InterPro" id="IPR033932">
    <property type="entry name" value="YtcJ-like"/>
</dbReference>
<organism evidence="2">
    <name type="scientific">uncultured Microvirga sp</name>
    <dbReference type="NCBI Taxonomy" id="412392"/>
    <lineage>
        <taxon>Bacteria</taxon>
        <taxon>Pseudomonadati</taxon>
        <taxon>Pseudomonadota</taxon>
        <taxon>Alphaproteobacteria</taxon>
        <taxon>Hyphomicrobiales</taxon>
        <taxon>Methylobacteriaceae</taxon>
        <taxon>Microvirga</taxon>
        <taxon>environmental samples</taxon>
    </lineage>
</organism>
<protein>
    <recommendedName>
        <fullName evidence="1">Amidohydrolase 3 domain-containing protein</fullName>
    </recommendedName>
</protein>
<feature type="domain" description="Amidohydrolase 3" evidence="1">
    <location>
        <begin position="51"/>
        <end position="536"/>
    </location>
</feature>
<accession>A0A6J4KEY9</accession>
<dbReference type="SUPFAM" id="SSF51556">
    <property type="entry name" value="Metallo-dependent hydrolases"/>
    <property type="match status" value="1"/>
</dbReference>
<dbReference type="CDD" id="cd01300">
    <property type="entry name" value="YtcJ_like"/>
    <property type="match status" value="1"/>
</dbReference>
<dbReference type="Gene3D" id="2.30.40.10">
    <property type="entry name" value="Urease, subunit C, domain 1"/>
    <property type="match status" value="1"/>
</dbReference>
<evidence type="ECO:0000313" key="2">
    <source>
        <dbReference type="EMBL" id="CAA9304176.1"/>
    </source>
</evidence>
<dbReference type="InterPro" id="IPR013108">
    <property type="entry name" value="Amidohydro_3"/>
</dbReference>
<dbReference type="PANTHER" id="PTHR22642:SF2">
    <property type="entry name" value="PROTEIN LONG AFTER FAR-RED 3"/>
    <property type="match status" value="1"/>
</dbReference>
<proteinExistence type="predicted"/>
<dbReference type="PROSITE" id="PS01137">
    <property type="entry name" value="TATD_1"/>
    <property type="match status" value="1"/>
</dbReference>
<dbReference type="Pfam" id="PF07969">
    <property type="entry name" value="Amidohydro_3"/>
    <property type="match status" value="1"/>
</dbReference>